<dbReference type="Proteomes" id="UP000537729">
    <property type="component" value="Unassembled WGS sequence"/>
</dbReference>
<proteinExistence type="predicted"/>
<dbReference type="EMBL" id="JAAQWG010000010">
    <property type="protein sequence ID" value="NMY08556.1"/>
    <property type="molecule type" value="Genomic_DNA"/>
</dbReference>
<protein>
    <submittedName>
        <fullName evidence="1">Uncharacterized protein</fullName>
    </submittedName>
</protein>
<dbReference type="RefSeq" id="WP_169884099.1">
    <property type="nucleotide sequence ID" value="NZ_JAAQWG010000010.1"/>
</dbReference>
<accession>A0A7Y1F809</accession>
<organism evidence="1 2">
    <name type="scientific">Pseudomonas veronii</name>
    <dbReference type="NCBI Taxonomy" id="76761"/>
    <lineage>
        <taxon>Bacteria</taxon>
        <taxon>Pseudomonadati</taxon>
        <taxon>Pseudomonadota</taxon>
        <taxon>Gammaproteobacteria</taxon>
        <taxon>Pseudomonadales</taxon>
        <taxon>Pseudomonadaceae</taxon>
        <taxon>Pseudomonas</taxon>
    </lineage>
</organism>
<dbReference type="AlphaFoldDB" id="A0A7Y1F809"/>
<name>A0A7Y1F809_PSEVE</name>
<gene>
    <name evidence="1" type="ORF">HBO38_08860</name>
</gene>
<reference evidence="1 2" key="1">
    <citation type="journal article" date="2020" name="Front. Microbiol.">
        <title>Genetic Organization of the aprX-lipA2 Operon Affects the Proteolytic Potential of Pseudomonas Species in Milk.</title>
        <authorList>
            <person name="Maier C."/>
            <person name="Huptas C."/>
            <person name="von Neubeck M."/>
            <person name="Scherer S."/>
            <person name="Wenning M."/>
            <person name="Lucking G."/>
        </authorList>
    </citation>
    <scope>NUCLEOTIDE SEQUENCE [LARGE SCALE GENOMIC DNA]</scope>
    <source>
        <strain evidence="1 2">DSM 16272</strain>
    </source>
</reference>
<evidence type="ECO:0000313" key="2">
    <source>
        <dbReference type="Proteomes" id="UP000537729"/>
    </source>
</evidence>
<evidence type="ECO:0000313" key="1">
    <source>
        <dbReference type="EMBL" id="NMY08556.1"/>
    </source>
</evidence>
<comment type="caution">
    <text evidence="1">The sequence shown here is derived from an EMBL/GenBank/DDBJ whole genome shotgun (WGS) entry which is preliminary data.</text>
</comment>
<sequence length="90" mass="10259">MKILFEDAIRFLVSKTDNAKCPCCGNPKWIVPFSDEESTEVFLMPLKATFGNEPAYNLALECGNCGFVREHRAKFIADWVEQNPSKEKNE</sequence>